<name>W2RZF8_CYPE1</name>
<feature type="region of interest" description="Disordered" evidence="1">
    <location>
        <begin position="416"/>
        <end position="444"/>
    </location>
</feature>
<feature type="compositionally biased region" description="Polar residues" evidence="1">
    <location>
        <begin position="645"/>
        <end position="663"/>
    </location>
</feature>
<proteinExistence type="predicted"/>
<sequence length="688" mass="77305">MQLLSFLTVFRKFELEVCETLGGPSFVQSGIHGRPQSLRWPYGFRFEWATKLLYTLTDVSGDDRTDVTIRLKPAAPPIREVIANIPEHMDDQLGGILICLTNFKQHTDSMHISRETKNATLQRTLTDMAENVRDSVLAASSWFRQKALEFGPGYVDASLAHYLYLSLIGGLSTELSQARKTSRLTHEWKEWKKRRMLLGPTAIKHVSNTNSVAIADYLNRAEMIRELLIYANKQICLTVSAKEDVPDTAIDYPNESLADGEKDTYAEKLVRLNHCKRIASIIQLHQDSDRYRAKVLLRAAIQPYPILTLFQHKTSDANRINLSWERCDPEGLEPAEDFHLHIQDYEKLGSFFMAARHGEGQNPAILGPSPQQKANFFGLFESQEARVINPFSHFRCITSELVDLLNPFKLLALTEPRQAQHDPDTTTGELLSNPSSEQLATVPETSRRQLVQTYQAVSLHTPSQQDESDVANEADTPQSMATTRDINVMDNPETIKARLFMSKSFREVTVRRLLLNPTFQDRYGPDGILIDGAIPQNDRQAKVLETSLVDDTADVVAALFAARGIDAAALPAVALEQLASELIPTDVAERALSNSRIEGKRKRKRNADKVEAKKIKKEKMEQDKAIRDGDGDVFNEPEPWDDDTYQFSQSPTMIDSTYVSQPEPSLGQKPPPGPTPTCSSREFGLVTE</sequence>
<feature type="region of interest" description="Disordered" evidence="1">
    <location>
        <begin position="598"/>
        <end position="688"/>
    </location>
</feature>
<protein>
    <submittedName>
        <fullName evidence="2">Uncharacterized protein</fullName>
    </submittedName>
</protein>
<dbReference type="AlphaFoldDB" id="W2RZF8"/>
<dbReference type="InParanoid" id="W2RZF8"/>
<feature type="region of interest" description="Disordered" evidence="1">
    <location>
        <begin position="459"/>
        <end position="481"/>
    </location>
</feature>
<evidence type="ECO:0000313" key="2">
    <source>
        <dbReference type="EMBL" id="ETN41837.1"/>
    </source>
</evidence>
<dbReference type="HOGENOM" id="CLU_400087_0_0_1"/>
<accession>W2RZF8</accession>
<feature type="compositionally biased region" description="Polar residues" evidence="1">
    <location>
        <begin position="425"/>
        <end position="439"/>
    </location>
</feature>
<dbReference type="RefSeq" id="XP_008716346.1">
    <property type="nucleotide sequence ID" value="XM_008718124.1"/>
</dbReference>
<feature type="compositionally biased region" description="Acidic residues" evidence="1">
    <location>
        <begin position="631"/>
        <end position="644"/>
    </location>
</feature>
<reference evidence="2 3" key="1">
    <citation type="submission" date="2013-03" db="EMBL/GenBank/DDBJ databases">
        <title>The Genome Sequence of Phialophora europaea CBS 101466.</title>
        <authorList>
            <consortium name="The Broad Institute Genomics Platform"/>
            <person name="Cuomo C."/>
            <person name="de Hoog S."/>
            <person name="Gorbushina A."/>
            <person name="Walker B."/>
            <person name="Young S.K."/>
            <person name="Zeng Q."/>
            <person name="Gargeya S."/>
            <person name="Fitzgerald M."/>
            <person name="Haas B."/>
            <person name="Abouelleil A."/>
            <person name="Allen A.W."/>
            <person name="Alvarado L."/>
            <person name="Arachchi H.M."/>
            <person name="Berlin A.M."/>
            <person name="Chapman S.B."/>
            <person name="Gainer-Dewar J."/>
            <person name="Goldberg J."/>
            <person name="Griggs A."/>
            <person name="Gujja S."/>
            <person name="Hansen M."/>
            <person name="Howarth C."/>
            <person name="Imamovic A."/>
            <person name="Ireland A."/>
            <person name="Larimer J."/>
            <person name="McCowan C."/>
            <person name="Murphy C."/>
            <person name="Pearson M."/>
            <person name="Poon T.W."/>
            <person name="Priest M."/>
            <person name="Roberts A."/>
            <person name="Saif S."/>
            <person name="Shea T."/>
            <person name="Sisk P."/>
            <person name="Sykes S."/>
            <person name="Wortman J."/>
            <person name="Nusbaum C."/>
            <person name="Birren B."/>
        </authorList>
    </citation>
    <scope>NUCLEOTIDE SEQUENCE [LARGE SCALE GENOMIC DNA]</scope>
    <source>
        <strain evidence="2 3">CBS 101466</strain>
    </source>
</reference>
<evidence type="ECO:0000313" key="3">
    <source>
        <dbReference type="Proteomes" id="UP000030752"/>
    </source>
</evidence>
<gene>
    <name evidence="2" type="ORF">HMPREF1541_03774</name>
</gene>
<dbReference type="GeneID" id="19971113"/>
<keyword evidence="3" id="KW-1185">Reference proteome</keyword>
<evidence type="ECO:0000256" key="1">
    <source>
        <dbReference type="SAM" id="MobiDB-lite"/>
    </source>
</evidence>
<dbReference type="Proteomes" id="UP000030752">
    <property type="component" value="Unassembled WGS sequence"/>
</dbReference>
<feature type="compositionally biased region" description="Basic and acidic residues" evidence="1">
    <location>
        <begin position="607"/>
        <end position="630"/>
    </location>
</feature>
<dbReference type="VEuPathDB" id="FungiDB:HMPREF1541_03774"/>
<dbReference type="OrthoDB" id="10655219at2759"/>
<dbReference type="EMBL" id="KB822719">
    <property type="protein sequence ID" value="ETN41837.1"/>
    <property type="molecule type" value="Genomic_DNA"/>
</dbReference>
<organism evidence="2 3">
    <name type="scientific">Cyphellophora europaea (strain CBS 101466)</name>
    <name type="common">Phialophora europaea</name>
    <dbReference type="NCBI Taxonomy" id="1220924"/>
    <lineage>
        <taxon>Eukaryota</taxon>
        <taxon>Fungi</taxon>
        <taxon>Dikarya</taxon>
        <taxon>Ascomycota</taxon>
        <taxon>Pezizomycotina</taxon>
        <taxon>Eurotiomycetes</taxon>
        <taxon>Chaetothyriomycetidae</taxon>
        <taxon>Chaetothyriales</taxon>
        <taxon>Cyphellophoraceae</taxon>
        <taxon>Cyphellophora</taxon>
    </lineage>
</organism>